<gene>
    <name evidence="1" type="ORF">Sjap_020142</name>
</gene>
<sequence>MAICDRLEGDDDAALDERGDATWWARHGGRRAIITENLGVCVDAHLEANRRSGRKEKLCEMTWRTLVGYCDTWCAPIGCGAAV</sequence>
<accession>A0AAP0F5E8</accession>
<proteinExistence type="predicted"/>
<dbReference type="Proteomes" id="UP001417504">
    <property type="component" value="Unassembled WGS sequence"/>
</dbReference>
<dbReference type="AlphaFoldDB" id="A0AAP0F5E8"/>
<evidence type="ECO:0000313" key="1">
    <source>
        <dbReference type="EMBL" id="KAK9102888.1"/>
    </source>
</evidence>
<protein>
    <submittedName>
        <fullName evidence="1">Uncharacterized protein</fullName>
    </submittedName>
</protein>
<dbReference type="EMBL" id="JBBNAE010000008">
    <property type="protein sequence ID" value="KAK9102888.1"/>
    <property type="molecule type" value="Genomic_DNA"/>
</dbReference>
<reference evidence="1 2" key="1">
    <citation type="submission" date="2024-01" db="EMBL/GenBank/DDBJ databases">
        <title>Genome assemblies of Stephania.</title>
        <authorList>
            <person name="Yang L."/>
        </authorList>
    </citation>
    <scope>NUCLEOTIDE SEQUENCE [LARGE SCALE GENOMIC DNA]</scope>
    <source>
        <strain evidence="1">QJT</strain>
        <tissue evidence="1">Leaf</tissue>
    </source>
</reference>
<keyword evidence="2" id="KW-1185">Reference proteome</keyword>
<name>A0AAP0F5E8_9MAGN</name>
<comment type="caution">
    <text evidence="1">The sequence shown here is derived from an EMBL/GenBank/DDBJ whole genome shotgun (WGS) entry which is preliminary data.</text>
</comment>
<organism evidence="1 2">
    <name type="scientific">Stephania japonica</name>
    <dbReference type="NCBI Taxonomy" id="461633"/>
    <lineage>
        <taxon>Eukaryota</taxon>
        <taxon>Viridiplantae</taxon>
        <taxon>Streptophyta</taxon>
        <taxon>Embryophyta</taxon>
        <taxon>Tracheophyta</taxon>
        <taxon>Spermatophyta</taxon>
        <taxon>Magnoliopsida</taxon>
        <taxon>Ranunculales</taxon>
        <taxon>Menispermaceae</taxon>
        <taxon>Menispermoideae</taxon>
        <taxon>Cissampelideae</taxon>
        <taxon>Stephania</taxon>
    </lineage>
</organism>
<evidence type="ECO:0000313" key="2">
    <source>
        <dbReference type="Proteomes" id="UP001417504"/>
    </source>
</evidence>